<dbReference type="EMBL" id="VFJB01000009">
    <property type="protein sequence ID" value="KAA0256994.1"/>
    <property type="molecule type" value="Genomic_DNA"/>
</dbReference>
<dbReference type="AlphaFoldDB" id="A0A5A8F3D4"/>
<organism evidence="1 2">
    <name type="scientific">Deferribacter autotrophicus</name>
    <dbReference type="NCBI Taxonomy" id="500465"/>
    <lineage>
        <taxon>Bacteria</taxon>
        <taxon>Pseudomonadati</taxon>
        <taxon>Deferribacterota</taxon>
        <taxon>Deferribacteres</taxon>
        <taxon>Deferribacterales</taxon>
        <taxon>Deferribacteraceae</taxon>
        <taxon>Deferribacter</taxon>
    </lineage>
</organism>
<evidence type="ECO:0000313" key="2">
    <source>
        <dbReference type="Proteomes" id="UP000322876"/>
    </source>
</evidence>
<sequence>MDNILTKTTIVKMRLLELFFFGDENHFYKLNDVAEELSVNINTVKQVFSEMKKMGYFVSLRGKGFKINKEMFNKKNNFHIFLNEISKIVSKMKGGGFFNDELLFAFYNAINRDVETDIYYVDEDYLNLYVGRRELEEYLGVEIQPILISEALKRLEEGYLEEGLLITTYYCLKRLENYANSVIKIFPLKITPPIDSLINFSKVSLSDTILVITINEEMKKRFENSYHALKRKYKNLIFVTLDDISEKKELINKAKYVLTLKHLYESNQKLFSKVKNLIVYSRFHDDDGINMLIDIVKDNRRS</sequence>
<dbReference type="RefSeq" id="WP_149267138.1">
    <property type="nucleotide sequence ID" value="NZ_VFJB01000009.1"/>
</dbReference>
<name>A0A5A8F3D4_9BACT</name>
<accession>A0A5A8F3D4</accession>
<reference evidence="1 2" key="1">
    <citation type="submission" date="2019-06" db="EMBL/GenBank/DDBJ databases">
        <title>Genomic insights into carbon and energy metabolism of Deferribacter autotrophicus revealed new metabolic traits in the phylum Deferribacteres.</title>
        <authorList>
            <person name="Slobodkin A.I."/>
            <person name="Slobodkina G.B."/>
            <person name="Allioux M."/>
            <person name="Alain K."/>
            <person name="Jebbar M."/>
            <person name="Shadrin V."/>
            <person name="Kublanov I.V."/>
            <person name="Toshchakov S.V."/>
            <person name="Bonch-Osmolovskaya E.A."/>
        </authorList>
    </citation>
    <scope>NUCLEOTIDE SEQUENCE [LARGE SCALE GENOMIC DNA]</scope>
    <source>
        <strain evidence="1 2">SL50</strain>
    </source>
</reference>
<keyword evidence="2" id="KW-1185">Reference proteome</keyword>
<gene>
    <name evidence="1" type="ORF">FHQ18_10500</name>
</gene>
<protein>
    <recommendedName>
        <fullName evidence="3">GntR family transcriptional regulator</fullName>
    </recommendedName>
</protein>
<proteinExistence type="predicted"/>
<evidence type="ECO:0000313" key="1">
    <source>
        <dbReference type="EMBL" id="KAA0256994.1"/>
    </source>
</evidence>
<comment type="caution">
    <text evidence="1">The sequence shown here is derived from an EMBL/GenBank/DDBJ whole genome shotgun (WGS) entry which is preliminary data.</text>
</comment>
<dbReference type="OrthoDB" id="9804020at2"/>
<evidence type="ECO:0008006" key="3">
    <source>
        <dbReference type="Google" id="ProtNLM"/>
    </source>
</evidence>
<dbReference type="Proteomes" id="UP000322876">
    <property type="component" value="Unassembled WGS sequence"/>
</dbReference>